<evidence type="ECO:0000313" key="2">
    <source>
        <dbReference type="Proteomes" id="UP000460549"/>
    </source>
</evidence>
<accession>A0A7X2PED7</accession>
<reference evidence="1 2" key="1">
    <citation type="submission" date="2019-08" db="EMBL/GenBank/DDBJ databases">
        <title>In-depth cultivation of the pig gut microbiome towards novel bacterial diversity and tailored functional studies.</title>
        <authorList>
            <person name="Wylensek D."/>
            <person name="Hitch T.C.A."/>
            <person name="Clavel T."/>
        </authorList>
    </citation>
    <scope>NUCLEOTIDE SEQUENCE [LARGE SCALE GENOMIC DNA]</scope>
    <source>
        <strain evidence="1 2">NM-380-WT-3C1</strain>
    </source>
</reference>
<dbReference type="PANTHER" id="PTHR42927:SF1">
    <property type="entry name" value="HELICASE SUPERFAMILY 1 AND 2 DOMAIN-CONTAINING PROTEIN"/>
    <property type="match status" value="1"/>
</dbReference>
<organism evidence="1 2">
    <name type="scientific">Bullifex porci</name>
    <dbReference type="NCBI Taxonomy" id="2606638"/>
    <lineage>
        <taxon>Bacteria</taxon>
        <taxon>Pseudomonadati</taxon>
        <taxon>Spirochaetota</taxon>
        <taxon>Spirochaetia</taxon>
        <taxon>Spirochaetales</taxon>
        <taxon>Spirochaetaceae</taxon>
        <taxon>Bullifex</taxon>
    </lineage>
</organism>
<proteinExistence type="predicted"/>
<dbReference type="RefSeq" id="WP_154425985.1">
    <property type="nucleotide sequence ID" value="NZ_VUNN01000017.1"/>
</dbReference>
<name>A0A7X2PED7_9SPIO</name>
<gene>
    <name evidence="1" type="ORF">FYJ80_08555</name>
</gene>
<protein>
    <submittedName>
        <fullName evidence="1">Uncharacterized protein</fullName>
    </submittedName>
</protein>
<dbReference type="Gene3D" id="3.40.50.300">
    <property type="entry name" value="P-loop containing nucleotide triphosphate hydrolases"/>
    <property type="match status" value="1"/>
</dbReference>
<dbReference type="InterPro" id="IPR027417">
    <property type="entry name" value="P-loop_NTPase"/>
</dbReference>
<evidence type="ECO:0000313" key="1">
    <source>
        <dbReference type="EMBL" id="MSU06820.1"/>
    </source>
</evidence>
<dbReference type="PANTHER" id="PTHR42927">
    <property type="entry name" value="HELICASE SUPERFAMILY 1 AND 2 DOMAIN-CONTAINING PROTEIN"/>
    <property type="match status" value="1"/>
</dbReference>
<dbReference type="Proteomes" id="UP000460549">
    <property type="component" value="Unassembled WGS sequence"/>
</dbReference>
<keyword evidence="2" id="KW-1185">Reference proteome</keyword>
<sequence length="129" mass="14804">MDKKLKGIKAVQTLSRLNRTCAGKTDTFVLDFINSTEDIQNAFQPFYQEMMLETEVNADLVYKVKDELRGYNIYSDNDVIALAAICFDANETKGTDAQMGKIAAVLNPIVSRYNSMEEDKRYNFRRNLR</sequence>
<dbReference type="AlphaFoldDB" id="A0A7X2PED7"/>
<dbReference type="EMBL" id="VUNN01000017">
    <property type="protein sequence ID" value="MSU06820.1"/>
    <property type="molecule type" value="Genomic_DNA"/>
</dbReference>
<comment type="caution">
    <text evidence="1">The sequence shown here is derived from an EMBL/GenBank/DDBJ whole genome shotgun (WGS) entry which is preliminary data.</text>
</comment>